<dbReference type="Gene3D" id="1.20.1390.10">
    <property type="entry name" value="PWI domain"/>
    <property type="match status" value="1"/>
</dbReference>
<evidence type="ECO:0000256" key="1">
    <source>
        <dbReference type="SAM" id="MobiDB-lite"/>
    </source>
</evidence>
<comment type="caution">
    <text evidence="3">The sequence shown here is derived from an EMBL/GenBank/DDBJ whole genome shotgun (WGS) entry which is preliminary data.</text>
</comment>
<name>A0AA35RKI1_GEOBA</name>
<keyword evidence="3" id="KW-0347">Helicase</keyword>
<evidence type="ECO:0000313" key="3">
    <source>
        <dbReference type="EMBL" id="CAI8013199.1"/>
    </source>
</evidence>
<dbReference type="Proteomes" id="UP001174909">
    <property type="component" value="Unassembled WGS sequence"/>
</dbReference>
<dbReference type="EMBL" id="CASHTH010001246">
    <property type="protein sequence ID" value="CAI8013199.1"/>
    <property type="molecule type" value="Genomic_DNA"/>
</dbReference>
<proteinExistence type="predicted"/>
<evidence type="ECO:0000259" key="2">
    <source>
        <dbReference type="Pfam" id="PF01480"/>
    </source>
</evidence>
<sequence>MAGIVSWVSERLHEILGLSDRQIAEFMIELARKSKSSRDLTKKLQKSGTIEVNSDVEGFAAELWSRCVEGTSGKQSAERSGKQVTVDEKSRATKASRNIRSQRATEEWESDEEDVRPPSGADDSDSDEWERVERERREDLAERDAFSERVRMKDKEKTRHIVERSDKKSRQQNEK</sequence>
<reference evidence="3" key="1">
    <citation type="submission" date="2023-03" db="EMBL/GenBank/DDBJ databases">
        <authorList>
            <person name="Steffen K."/>
            <person name="Cardenas P."/>
        </authorList>
    </citation>
    <scope>NUCLEOTIDE SEQUENCE</scope>
</reference>
<feature type="compositionally biased region" description="Basic and acidic residues" evidence="1">
    <location>
        <begin position="76"/>
        <end position="91"/>
    </location>
</feature>
<organism evidence="3 4">
    <name type="scientific">Geodia barretti</name>
    <name type="common">Barrett's horny sponge</name>
    <dbReference type="NCBI Taxonomy" id="519541"/>
    <lineage>
        <taxon>Eukaryota</taxon>
        <taxon>Metazoa</taxon>
        <taxon>Porifera</taxon>
        <taxon>Demospongiae</taxon>
        <taxon>Heteroscleromorpha</taxon>
        <taxon>Tetractinellida</taxon>
        <taxon>Astrophorina</taxon>
        <taxon>Geodiidae</taxon>
        <taxon>Geodia</taxon>
    </lineage>
</organism>
<protein>
    <submittedName>
        <fullName evidence="3">Probable pre-mRNA-splicing factor ATP-dependent RNA helicase mog-4</fullName>
    </submittedName>
</protein>
<feature type="compositionally biased region" description="Basic and acidic residues" evidence="1">
    <location>
        <begin position="129"/>
        <end position="175"/>
    </location>
</feature>
<dbReference type="InterPro" id="IPR002483">
    <property type="entry name" value="PWI_dom"/>
</dbReference>
<dbReference type="GO" id="GO:0004386">
    <property type="term" value="F:helicase activity"/>
    <property type="evidence" value="ECO:0007669"/>
    <property type="project" value="UniProtKB-KW"/>
</dbReference>
<keyword evidence="4" id="KW-1185">Reference proteome</keyword>
<feature type="compositionally biased region" description="Polar residues" evidence="1">
    <location>
        <begin position="93"/>
        <end position="102"/>
    </location>
</feature>
<keyword evidence="3" id="KW-0547">Nucleotide-binding</keyword>
<dbReference type="Pfam" id="PF01480">
    <property type="entry name" value="PWI"/>
    <property type="match status" value="1"/>
</dbReference>
<accession>A0AA35RKI1</accession>
<keyword evidence="3" id="KW-0378">Hydrolase</keyword>
<feature type="domain" description="PWI" evidence="2">
    <location>
        <begin position="6"/>
        <end position="72"/>
    </location>
</feature>
<evidence type="ECO:0000313" key="4">
    <source>
        <dbReference type="Proteomes" id="UP001174909"/>
    </source>
</evidence>
<keyword evidence="3" id="KW-0067">ATP-binding</keyword>
<gene>
    <name evidence="3" type="ORF">GBAR_LOCUS8403</name>
</gene>
<dbReference type="AlphaFoldDB" id="A0AA35RKI1"/>
<feature type="region of interest" description="Disordered" evidence="1">
    <location>
        <begin position="70"/>
        <end position="175"/>
    </location>
</feature>